<feature type="region of interest" description="Disordered" evidence="1">
    <location>
        <begin position="1"/>
        <end position="39"/>
    </location>
</feature>
<dbReference type="AlphaFoldDB" id="A0A3R7MNK3"/>
<gene>
    <name evidence="2" type="ORF">TraAM80_04374</name>
</gene>
<evidence type="ECO:0000313" key="2">
    <source>
        <dbReference type="EMBL" id="RNF05750.1"/>
    </source>
</evidence>
<proteinExistence type="predicted"/>
<evidence type="ECO:0000313" key="3">
    <source>
        <dbReference type="Proteomes" id="UP000283634"/>
    </source>
</evidence>
<dbReference type="RefSeq" id="XP_029238860.1">
    <property type="nucleotide sequence ID" value="XM_029381307.1"/>
</dbReference>
<sequence>MVASVQGDDRPSVYSPLTSNISHASDAAPPAAPNEMGRNSDSRLGVFVVSDSSSKLYSDGVSVPYAESKVVNKTSENDDADADLDPTTISGLWCWSRCAALLKCRSARYCCWCGVATGGCISVN</sequence>
<accession>A0A3R7MNK3</accession>
<dbReference type="EMBL" id="MKGL01000126">
    <property type="protein sequence ID" value="RNF05750.1"/>
    <property type="molecule type" value="Genomic_DNA"/>
</dbReference>
<dbReference type="GeneID" id="40328307"/>
<reference evidence="2 3" key="1">
    <citation type="journal article" date="2018" name="BMC Genomics">
        <title>Genomic comparison of Trypanosoma conorhini and Trypanosoma rangeli to Trypanosoma cruzi strains of high and low virulence.</title>
        <authorList>
            <person name="Bradwell K.R."/>
            <person name="Koparde V.N."/>
            <person name="Matveyev A.V."/>
            <person name="Serrano M.G."/>
            <person name="Alves J.M."/>
            <person name="Parikh H."/>
            <person name="Huang B."/>
            <person name="Lee V."/>
            <person name="Espinosa-Alvarez O."/>
            <person name="Ortiz P.A."/>
            <person name="Costa-Martins A.G."/>
            <person name="Teixeira M.M."/>
            <person name="Buck G.A."/>
        </authorList>
    </citation>
    <scope>NUCLEOTIDE SEQUENCE [LARGE SCALE GENOMIC DNA]</scope>
    <source>
        <strain evidence="2 3">AM80</strain>
    </source>
</reference>
<protein>
    <submittedName>
        <fullName evidence="2">Uncharacterized protein</fullName>
    </submittedName>
</protein>
<comment type="caution">
    <text evidence="2">The sequence shown here is derived from an EMBL/GenBank/DDBJ whole genome shotgun (WGS) entry which is preliminary data.</text>
</comment>
<name>A0A3R7MNK3_TRYRA</name>
<evidence type="ECO:0000256" key="1">
    <source>
        <dbReference type="SAM" id="MobiDB-lite"/>
    </source>
</evidence>
<keyword evidence="3" id="KW-1185">Reference proteome</keyword>
<dbReference type="Proteomes" id="UP000283634">
    <property type="component" value="Unassembled WGS sequence"/>
</dbReference>
<organism evidence="2 3">
    <name type="scientific">Trypanosoma rangeli</name>
    <dbReference type="NCBI Taxonomy" id="5698"/>
    <lineage>
        <taxon>Eukaryota</taxon>
        <taxon>Discoba</taxon>
        <taxon>Euglenozoa</taxon>
        <taxon>Kinetoplastea</taxon>
        <taxon>Metakinetoplastina</taxon>
        <taxon>Trypanosomatida</taxon>
        <taxon>Trypanosomatidae</taxon>
        <taxon>Trypanosoma</taxon>
        <taxon>Herpetosoma</taxon>
    </lineage>
</organism>